<dbReference type="EMBL" id="CAEZYU010000189">
    <property type="protein sequence ID" value="CAB4763466.1"/>
    <property type="molecule type" value="Genomic_DNA"/>
</dbReference>
<evidence type="ECO:0000256" key="3">
    <source>
        <dbReference type="ARBA" id="ARBA00023163"/>
    </source>
</evidence>
<organism evidence="5">
    <name type="scientific">freshwater metagenome</name>
    <dbReference type="NCBI Taxonomy" id="449393"/>
    <lineage>
        <taxon>unclassified sequences</taxon>
        <taxon>metagenomes</taxon>
        <taxon>ecological metagenomes</taxon>
    </lineage>
</organism>
<protein>
    <submittedName>
        <fullName evidence="5">Unannotated protein</fullName>
    </submittedName>
</protein>
<accession>A0A6J6UVG8</accession>
<evidence type="ECO:0000256" key="1">
    <source>
        <dbReference type="ARBA" id="ARBA00023015"/>
    </source>
</evidence>
<name>A0A6J6UVG8_9ZZZZ</name>
<dbReference type="InterPro" id="IPR001647">
    <property type="entry name" value="HTH_TetR"/>
</dbReference>
<keyword evidence="2" id="KW-0238">DNA-binding</keyword>
<sequence length="207" mass="22514">MTATGTTTKRRGRPANTSTGDTVAVMLVAARQQFAAQGYAATSNRTVANAAGLAHTAIYNHFGSKAQLFTAVFLDVQERLIDELQRSARRTPEEPAFPRALLDAIEELRAADPTYVEFLASMYVEVRRHPELQNVFQGGEPFPIVDILRGLATGSGEGEGEGQDPTWFWITFALGLAQLSALADTSTFATTVEMFRQQFVHVSSADS</sequence>
<dbReference type="GO" id="GO:0000976">
    <property type="term" value="F:transcription cis-regulatory region binding"/>
    <property type="evidence" value="ECO:0007669"/>
    <property type="project" value="TreeGrafter"/>
</dbReference>
<dbReference type="PANTHER" id="PTHR30055">
    <property type="entry name" value="HTH-TYPE TRANSCRIPTIONAL REGULATOR RUTR"/>
    <property type="match status" value="1"/>
</dbReference>
<evidence type="ECO:0000259" key="4">
    <source>
        <dbReference type="PROSITE" id="PS50977"/>
    </source>
</evidence>
<dbReference type="PANTHER" id="PTHR30055:SF234">
    <property type="entry name" value="HTH-TYPE TRANSCRIPTIONAL REGULATOR BETI"/>
    <property type="match status" value="1"/>
</dbReference>
<proteinExistence type="predicted"/>
<keyword evidence="3" id="KW-0804">Transcription</keyword>
<dbReference type="Gene3D" id="1.10.357.10">
    <property type="entry name" value="Tetracycline Repressor, domain 2"/>
    <property type="match status" value="1"/>
</dbReference>
<reference evidence="5" key="1">
    <citation type="submission" date="2020-05" db="EMBL/GenBank/DDBJ databases">
        <authorList>
            <person name="Chiriac C."/>
            <person name="Salcher M."/>
            <person name="Ghai R."/>
            <person name="Kavagutti S V."/>
        </authorList>
    </citation>
    <scope>NUCLEOTIDE SEQUENCE</scope>
</reference>
<dbReference type="PROSITE" id="PS50977">
    <property type="entry name" value="HTH_TETR_2"/>
    <property type="match status" value="1"/>
</dbReference>
<feature type="domain" description="HTH tetR-type" evidence="4">
    <location>
        <begin position="20"/>
        <end position="80"/>
    </location>
</feature>
<evidence type="ECO:0000313" key="5">
    <source>
        <dbReference type="EMBL" id="CAB4763466.1"/>
    </source>
</evidence>
<evidence type="ECO:0000256" key="2">
    <source>
        <dbReference type="ARBA" id="ARBA00023125"/>
    </source>
</evidence>
<keyword evidence="1" id="KW-0805">Transcription regulation</keyword>
<dbReference type="Pfam" id="PF00440">
    <property type="entry name" value="TetR_N"/>
    <property type="match status" value="1"/>
</dbReference>
<dbReference type="GO" id="GO:0003700">
    <property type="term" value="F:DNA-binding transcription factor activity"/>
    <property type="evidence" value="ECO:0007669"/>
    <property type="project" value="TreeGrafter"/>
</dbReference>
<dbReference type="AlphaFoldDB" id="A0A6J6UVG8"/>
<dbReference type="PRINTS" id="PR00455">
    <property type="entry name" value="HTHTETR"/>
</dbReference>
<dbReference type="InterPro" id="IPR009057">
    <property type="entry name" value="Homeodomain-like_sf"/>
</dbReference>
<dbReference type="InterPro" id="IPR050109">
    <property type="entry name" value="HTH-type_TetR-like_transc_reg"/>
</dbReference>
<dbReference type="SUPFAM" id="SSF46689">
    <property type="entry name" value="Homeodomain-like"/>
    <property type="match status" value="1"/>
</dbReference>
<gene>
    <name evidence="5" type="ORF">UFOPK2766_02371</name>
</gene>